<keyword evidence="3" id="KW-1185">Reference proteome</keyword>
<feature type="region of interest" description="Disordered" evidence="1">
    <location>
        <begin position="72"/>
        <end position="103"/>
    </location>
</feature>
<evidence type="ECO:0000256" key="1">
    <source>
        <dbReference type="SAM" id="MobiDB-lite"/>
    </source>
</evidence>
<feature type="region of interest" description="Disordered" evidence="1">
    <location>
        <begin position="142"/>
        <end position="162"/>
    </location>
</feature>
<feature type="compositionally biased region" description="Polar residues" evidence="1">
    <location>
        <begin position="389"/>
        <end position="407"/>
    </location>
</feature>
<feature type="compositionally biased region" description="Low complexity" evidence="1">
    <location>
        <begin position="454"/>
        <end position="468"/>
    </location>
</feature>
<feature type="compositionally biased region" description="Polar residues" evidence="1">
    <location>
        <begin position="443"/>
        <end position="453"/>
    </location>
</feature>
<accession>A0A7U2F1X9</accession>
<dbReference type="AlphaFoldDB" id="A0A7U2F1X9"/>
<organism evidence="2 3">
    <name type="scientific">Phaeosphaeria nodorum (strain SN15 / ATCC MYA-4574 / FGSC 10173)</name>
    <name type="common">Glume blotch fungus</name>
    <name type="synonym">Parastagonospora nodorum</name>
    <dbReference type="NCBI Taxonomy" id="321614"/>
    <lineage>
        <taxon>Eukaryota</taxon>
        <taxon>Fungi</taxon>
        <taxon>Dikarya</taxon>
        <taxon>Ascomycota</taxon>
        <taxon>Pezizomycotina</taxon>
        <taxon>Dothideomycetes</taxon>
        <taxon>Pleosporomycetidae</taxon>
        <taxon>Pleosporales</taxon>
        <taxon>Pleosporineae</taxon>
        <taxon>Phaeosphaeriaceae</taxon>
        <taxon>Parastagonospora</taxon>
    </lineage>
</organism>
<dbReference type="VEuPathDB" id="FungiDB:JI435_139040"/>
<feature type="compositionally biased region" description="Basic residues" evidence="1">
    <location>
        <begin position="342"/>
        <end position="357"/>
    </location>
</feature>
<name>A0A7U2F1X9_PHANO</name>
<feature type="compositionally biased region" description="Polar residues" evidence="1">
    <location>
        <begin position="589"/>
        <end position="599"/>
    </location>
</feature>
<feature type="region of interest" description="Disordered" evidence="1">
    <location>
        <begin position="440"/>
        <end position="469"/>
    </location>
</feature>
<proteinExistence type="predicted"/>
<gene>
    <name evidence="2" type="ORF">JI435_139040</name>
</gene>
<dbReference type="EMBL" id="CP069029">
    <property type="protein sequence ID" value="QRC97224.1"/>
    <property type="molecule type" value="Genomic_DNA"/>
</dbReference>
<evidence type="ECO:0000313" key="2">
    <source>
        <dbReference type="EMBL" id="QRC97224.1"/>
    </source>
</evidence>
<feature type="region of interest" description="Disordered" evidence="1">
    <location>
        <begin position="342"/>
        <end position="425"/>
    </location>
</feature>
<feature type="compositionally biased region" description="Low complexity" evidence="1">
    <location>
        <begin position="415"/>
        <end position="425"/>
    </location>
</feature>
<feature type="region of interest" description="Disordered" evidence="1">
    <location>
        <begin position="587"/>
        <end position="607"/>
    </location>
</feature>
<reference evidence="3" key="1">
    <citation type="journal article" date="2021" name="BMC Genomics">
        <title>Chromosome-level genome assembly and manually-curated proteome of model necrotroph Parastagonospora nodorum Sn15 reveals a genome-wide trove of candidate effector homologs, and redundancy of virulence-related functions within an accessory chromosome.</title>
        <authorList>
            <person name="Bertazzoni S."/>
            <person name="Jones D.A.B."/>
            <person name="Phan H.T."/>
            <person name="Tan K.-C."/>
            <person name="Hane J.K."/>
        </authorList>
    </citation>
    <scope>NUCLEOTIDE SEQUENCE [LARGE SCALE GENOMIC DNA]</scope>
    <source>
        <strain evidence="3">SN15 / ATCC MYA-4574 / FGSC 10173)</strain>
    </source>
</reference>
<feature type="compositionally biased region" description="Polar residues" evidence="1">
    <location>
        <begin position="1"/>
        <end position="13"/>
    </location>
</feature>
<dbReference type="Proteomes" id="UP000663193">
    <property type="component" value="Chromosome 7"/>
</dbReference>
<sequence>MNQSPRQAGSSPRQGAYAHNIPALNRHSVPLANADGQNSFSDDAIGMPQGSGALHDSFDSHYGAANDFSQSPIPKYGFSTQRNNMNNRPPSESDPSFATQSSQGLLRGTANYAVASSPCALNNEISVANACSPPSHFLPQGQSTFGSATSHQTHSSPQLPLSLDTPSYAPNMQRQTKYQPFQNLFYTAQQARDHRRRETLFGRMPYLQVDNTIEDVEKNRTLHVEEIFNAMTSGEVARDNNGSIAMKRWVGNAHYPGNLVEAYAHKVFDCLLQQAREGFRGWEHNDYVADERKGDDIDREVDCAGRLANIIQALEQEKTICEDVMNSACQIRMFVNAPRAYANRKHQNRVGNSKRGKGKDATDANPRPIKAPRITGRRTRARSSAAPEMSTSRDSTPQYQPATQRAHNSGPYFNSPHSQSLALSPASASYTASRLAPLHRPTMSASRPSFTQHAASANSAPTSSPQTAYSPQPFIPRMASEASFASPLVAHASYSPTITAGDVKPPSTHDWREMVEFDAGTGESFAQHEATIDPHISQWGFAEHTSGDGRSANLFEREHGGYVTLAHIEYASPDCVAADPFFPYWNEESGMQQMPPNKGQSEHQNRA</sequence>
<feature type="region of interest" description="Disordered" evidence="1">
    <location>
        <begin position="1"/>
        <end position="58"/>
    </location>
</feature>
<dbReference type="OrthoDB" id="3686891at2759"/>
<evidence type="ECO:0000313" key="3">
    <source>
        <dbReference type="Proteomes" id="UP000663193"/>
    </source>
</evidence>
<protein>
    <submittedName>
        <fullName evidence="2">Uncharacterized protein</fullName>
    </submittedName>
</protein>